<dbReference type="EMBL" id="CAJOBO010004416">
    <property type="protein sequence ID" value="CAF4520380.1"/>
    <property type="molecule type" value="Genomic_DNA"/>
</dbReference>
<accession>A0A820WQY8</accession>
<comment type="caution">
    <text evidence="1">The sequence shown here is derived from an EMBL/GenBank/DDBJ whole genome shotgun (WGS) entry which is preliminary data.</text>
</comment>
<evidence type="ECO:0008006" key="3">
    <source>
        <dbReference type="Google" id="ProtNLM"/>
    </source>
</evidence>
<sequence length="187" mass="22233">MTRINREHLQKRIAQHYINIANKQKHIIVKHFLQEKFRRQIIYSIVNKYEDSSYVGGKPRSGRSKKLSRGKLTRLKRLQWASGVIKKQRAPKYTDQQLEEIPARARRLYRILSNNDFDLIMDDEKYVLLQDQSVPTNRGFYTSDKRTTPSQIKFKRIQKFEPKILVWIAISENGISKLFFFKTKASC</sequence>
<evidence type="ECO:0000313" key="1">
    <source>
        <dbReference type="EMBL" id="CAF4520380.1"/>
    </source>
</evidence>
<dbReference type="AlphaFoldDB" id="A0A820WQY8"/>
<gene>
    <name evidence="1" type="ORF">HFQ381_LOCUS29083</name>
</gene>
<organism evidence="1 2">
    <name type="scientific">Rotaria socialis</name>
    <dbReference type="NCBI Taxonomy" id="392032"/>
    <lineage>
        <taxon>Eukaryota</taxon>
        <taxon>Metazoa</taxon>
        <taxon>Spiralia</taxon>
        <taxon>Gnathifera</taxon>
        <taxon>Rotifera</taxon>
        <taxon>Eurotatoria</taxon>
        <taxon>Bdelloidea</taxon>
        <taxon>Philodinida</taxon>
        <taxon>Philodinidae</taxon>
        <taxon>Rotaria</taxon>
    </lineage>
</organism>
<protein>
    <recommendedName>
        <fullName evidence="3">Transposase</fullName>
    </recommendedName>
</protein>
<reference evidence="1" key="1">
    <citation type="submission" date="2021-02" db="EMBL/GenBank/DDBJ databases">
        <authorList>
            <person name="Nowell W R."/>
        </authorList>
    </citation>
    <scope>NUCLEOTIDE SEQUENCE</scope>
</reference>
<name>A0A820WQY8_9BILA</name>
<dbReference type="Proteomes" id="UP000663851">
    <property type="component" value="Unassembled WGS sequence"/>
</dbReference>
<evidence type="ECO:0000313" key="2">
    <source>
        <dbReference type="Proteomes" id="UP000663851"/>
    </source>
</evidence>
<proteinExistence type="predicted"/>